<evidence type="ECO:0000256" key="1">
    <source>
        <dbReference type="ARBA" id="ARBA00010641"/>
    </source>
</evidence>
<evidence type="ECO:0000259" key="6">
    <source>
        <dbReference type="Pfam" id="PF08281"/>
    </source>
</evidence>
<evidence type="ECO:0000256" key="3">
    <source>
        <dbReference type="ARBA" id="ARBA00023082"/>
    </source>
</evidence>
<name>A0ABW5J471_9BACT</name>
<dbReference type="InterPro" id="IPR036388">
    <property type="entry name" value="WH-like_DNA-bd_sf"/>
</dbReference>
<dbReference type="InterPro" id="IPR013324">
    <property type="entry name" value="RNA_pol_sigma_r3/r4-like"/>
</dbReference>
<dbReference type="Gene3D" id="1.10.10.10">
    <property type="entry name" value="Winged helix-like DNA-binding domain superfamily/Winged helix DNA-binding domain"/>
    <property type="match status" value="1"/>
</dbReference>
<dbReference type="InterPro" id="IPR007627">
    <property type="entry name" value="RNA_pol_sigma70_r2"/>
</dbReference>
<evidence type="ECO:0000259" key="5">
    <source>
        <dbReference type="Pfam" id="PF04542"/>
    </source>
</evidence>
<evidence type="ECO:0000313" key="7">
    <source>
        <dbReference type="EMBL" id="MFD2519867.1"/>
    </source>
</evidence>
<feature type="domain" description="RNA polymerase sigma factor 70 region 4 type 2" evidence="6">
    <location>
        <begin position="123"/>
        <end position="171"/>
    </location>
</feature>
<comment type="caution">
    <text evidence="7">The sequence shown here is derived from an EMBL/GenBank/DDBJ whole genome shotgun (WGS) entry which is preliminary data.</text>
</comment>
<keyword evidence="8" id="KW-1185">Reference proteome</keyword>
<dbReference type="Pfam" id="PF08281">
    <property type="entry name" value="Sigma70_r4_2"/>
    <property type="match status" value="1"/>
</dbReference>
<dbReference type="InterPro" id="IPR039425">
    <property type="entry name" value="RNA_pol_sigma-70-like"/>
</dbReference>
<comment type="similarity">
    <text evidence="1">Belongs to the sigma-70 factor family. ECF subfamily.</text>
</comment>
<dbReference type="SUPFAM" id="SSF88946">
    <property type="entry name" value="Sigma2 domain of RNA polymerase sigma factors"/>
    <property type="match status" value="1"/>
</dbReference>
<dbReference type="PANTHER" id="PTHR43133">
    <property type="entry name" value="RNA POLYMERASE ECF-TYPE SIGMA FACTO"/>
    <property type="match status" value="1"/>
</dbReference>
<evidence type="ECO:0000256" key="2">
    <source>
        <dbReference type="ARBA" id="ARBA00023015"/>
    </source>
</evidence>
<organism evidence="7 8">
    <name type="scientific">Emticicia soli</name>
    <dbReference type="NCBI Taxonomy" id="2027878"/>
    <lineage>
        <taxon>Bacteria</taxon>
        <taxon>Pseudomonadati</taxon>
        <taxon>Bacteroidota</taxon>
        <taxon>Cytophagia</taxon>
        <taxon>Cytophagales</taxon>
        <taxon>Leadbetterellaceae</taxon>
        <taxon>Emticicia</taxon>
    </lineage>
</organism>
<keyword evidence="3" id="KW-0731">Sigma factor</keyword>
<evidence type="ECO:0000313" key="8">
    <source>
        <dbReference type="Proteomes" id="UP001597510"/>
    </source>
</evidence>
<proteinExistence type="inferred from homology"/>
<sequence length="193" mass="22619">MLTDEEVFRGCLKNDRKAQATFYQRYKSRFFGVCWRYANNKEDAEDIFQEALIKVFKHIKEVRDAKDLSAWVRRIIVNTAINHYRKKVTFDDVENLSDEVLLPFDTHDEILNQLTSKELMEVLNTVLAELPNGARIVFNMYVMEGYTHPEIAAQLQIAEGTSKSQLFFAKKYIQEKLKKKGFNVMNSVKMNHI</sequence>
<dbReference type="Gene3D" id="1.10.1740.10">
    <property type="match status" value="1"/>
</dbReference>
<dbReference type="EMBL" id="JBHULC010000003">
    <property type="protein sequence ID" value="MFD2519867.1"/>
    <property type="molecule type" value="Genomic_DNA"/>
</dbReference>
<accession>A0ABW5J471</accession>
<dbReference type="PANTHER" id="PTHR43133:SF46">
    <property type="entry name" value="RNA POLYMERASE SIGMA-70 FACTOR ECF SUBFAMILY"/>
    <property type="match status" value="1"/>
</dbReference>
<keyword evidence="2" id="KW-0805">Transcription regulation</keyword>
<dbReference type="InterPro" id="IPR014284">
    <property type="entry name" value="RNA_pol_sigma-70_dom"/>
</dbReference>
<dbReference type="InterPro" id="IPR013249">
    <property type="entry name" value="RNA_pol_sigma70_r4_t2"/>
</dbReference>
<gene>
    <name evidence="7" type="ORF">ACFSR2_03160</name>
</gene>
<dbReference type="NCBIfam" id="TIGR02937">
    <property type="entry name" value="sigma70-ECF"/>
    <property type="match status" value="1"/>
</dbReference>
<dbReference type="RefSeq" id="WP_340236278.1">
    <property type="nucleotide sequence ID" value="NZ_JBBEWC010000006.1"/>
</dbReference>
<dbReference type="Pfam" id="PF04542">
    <property type="entry name" value="Sigma70_r2"/>
    <property type="match status" value="1"/>
</dbReference>
<dbReference type="InterPro" id="IPR013325">
    <property type="entry name" value="RNA_pol_sigma_r2"/>
</dbReference>
<evidence type="ECO:0000256" key="4">
    <source>
        <dbReference type="ARBA" id="ARBA00023163"/>
    </source>
</evidence>
<keyword evidence="4" id="KW-0804">Transcription</keyword>
<protein>
    <submittedName>
        <fullName evidence="7">RNA polymerase sigma factor</fullName>
    </submittedName>
</protein>
<feature type="domain" description="RNA polymerase sigma-70 region 2" evidence="5">
    <location>
        <begin position="22"/>
        <end position="87"/>
    </location>
</feature>
<reference evidence="8" key="1">
    <citation type="journal article" date="2019" name="Int. J. Syst. Evol. Microbiol.">
        <title>The Global Catalogue of Microorganisms (GCM) 10K type strain sequencing project: providing services to taxonomists for standard genome sequencing and annotation.</title>
        <authorList>
            <consortium name="The Broad Institute Genomics Platform"/>
            <consortium name="The Broad Institute Genome Sequencing Center for Infectious Disease"/>
            <person name="Wu L."/>
            <person name="Ma J."/>
        </authorList>
    </citation>
    <scope>NUCLEOTIDE SEQUENCE [LARGE SCALE GENOMIC DNA]</scope>
    <source>
        <strain evidence="8">KCTC 52344</strain>
    </source>
</reference>
<dbReference type="SUPFAM" id="SSF88659">
    <property type="entry name" value="Sigma3 and sigma4 domains of RNA polymerase sigma factors"/>
    <property type="match status" value="1"/>
</dbReference>
<dbReference type="Proteomes" id="UP001597510">
    <property type="component" value="Unassembled WGS sequence"/>
</dbReference>